<feature type="transmembrane region" description="Helical" evidence="6">
    <location>
        <begin position="759"/>
        <end position="783"/>
    </location>
</feature>
<evidence type="ECO:0000256" key="4">
    <source>
        <dbReference type="ARBA" id="ARBA00022989"/>
    </source>
</evidence>
<gene>
    <name evidence="8" type="ORF">Adu01nite_91600</name>
</gene>
<feature type="transmembrane region" description="Helical" evidence="6">
    <location>
        <begin position="804"/>
        <end position="832"/>
    </location>
</feature>
<feature type="transmembrane region" description="Helical" evidence="6">
    <location>
        <begin position="450"/>
        <end position="470"/>
    </location>
</feature>
<feature type="transmembrane region" description="Helical" evidence="6">
    <location>
        <begin position="324"/>
        <end position="350"/>
    </location>
</feature>
<evidence type="ECO:0000256" key="6">
    <source>
        <dbReference type="SAM" id="Phobius"/>
    </source>
</evidence>
<feature type="transmembrane region" description="Helical" evidence="6">
    <location>
        <begin position="371"/>
        <end position="397"/>
    </location>
</feature>
<keyword evidence="3 6" id="KW-0812">Transmembrane</keyword>
<dbReference type="EMBL" id="BOML01000090">
    <property type="protein sequence ID" value="GIE07810.1"/>
    <property type="molecule type" value="Genomic_DNA"/>
</dbReference>
<proteinExistence type="predicted"/>
<sequence>MIPALHRPSIRGRARADLGPLLLVAGVVLVITLLAAAVPPLMRATADRAAQEAIRKAGPDAAVQAQARWEDDYGPNGGRVRSTGIAADVDDFRGRAEEALDPDLRAALRPPITTVAAVTLAVTDGSVQRHFQVDYVQDDAGGPAVTWIAGRAPGGTADGNVEIPLNGPLWEVQVGLSETEAAALKLKPGGHVPVQDELRQPYNLLVSGIFRPVDPADPAWRTVPWVLQPSSGLDGSGSTRLGGLLSADSLPDARLAFQQDQLRRTVWFAADPDKLTWESAQQLAATAAALKATSASSGARDDSLKWDTGLDRVLRDVRAQVDAAYAQAAVLLIAVLAGAVLVLLLAADLIARRRATALAATRQRGAGLPSLATELLIESAVVTVPAAALGIALSLLLAGGAALLWTLPVVVCAIAAGPAFGVLAAARATRDRRAPANRSARRRQLRTAQLRRVAIDATVLAAAAGAVVALHQRGIASGSDSALPASAPTLGVIAGTLLVLRLMPVGTGLALRQSLRSRRPLAVFGAARAAATAARVLPLLVLTVTTALAAFAVTLDTTTARGTADGAWQTVGGDARLDVPPDSRDDATKIAAQLATAPGVKHAVAAEVIDGVRVIADNNALTPTLVIVDAAAFQQLRADTPLPAAPDLAGLSGPRALVRSGDGSLRPGMTMRLRLENTDPMVELTAVGTAPAIGTATDVILVDASAGLAYQPDTVWVTGSGAAKAVEAAATGGRAETRAEVLDDRRSAPLNAGLAALEWAAAGTLLLLGMLGFALSAASSAPARWETLARLRTLGLRPRDTHRVAAGELLPPVLVAAIGGPLLGLLLVKLTFGPLALRTLTGQLADPATTVPWWLLGVAAVLLLGTLVAVVAAEAALRRHLRLGDVLRAGGS</sequence>
<keyword evidence="2" id="KW-1003">Cell membrane</keyword>
<dbReference type="Pfam" id="PF02687">
    <property type="entry name" value="FtsX"/>
    <property type="match status" value="1"/>
</dbReference>
<feature type="transmembrane region" description="Helical" evidence="6">
    <location>
        <begin position="852"/>
        <end position="873"/>
    </location>
</feature>
<evidence type="ECO:0000313" key="8">
    <source>
        <dbReference type="EMBL" id="GIE07810.1"/>
    </source>
</evidence>
<feature type="transmembrane region" description="Helical" evidence="6">
    <location>
        <begin position="532"/>
        <end position="553"/>
    </location>
</feature>
<evidence type="ECO:0000256" key="1">
    <source>
        <dbReference type="ARBA" id="ARBA00004651"/>
    </source>
</evidence>
<keyword evidence="5 6" id="KW-0472">Membrane</keyword>
<dbReference type="InterPro" id="IPR003838">
    <property type="entry name" value="ABC3_permease_C"/>
</dbReference>
<evidence type="ECO:0000313" key="9">
    <source>
        <dbReference type="Proteomes" id="UP000637628"/>
    </source>
</evidence>
<comment type="caution">
    <text evidence="8">The sequence shown here is derived from an EMBL/GenBank/DDBJ whole genome shotgun (WGS) entry which is preliminary data.</text>
</comment>
<keyword evidence="9" id="KW-1185">Reference proteome</keyword>
<feature type="transmembrane region" description="Helical" evidence="6">
    <location>
        <begin position="403"/>
        <end position="429"/>
    </location>
</feature>
<accession>A0ABQ3ZDA2</accession>
<feature type="transmembrane region" description="Helical" evidence="6">
    <location>
        <begin position="490"/>
        <end position="511"/>
    </location>
</feature>
<reference evidence="8 9" key="1">
    <citation type="submission" date="2021-01" db="EMBL/GenBank/DDBJ databases">
        <title>Whole genome shotgun sequence of Actinoplanes durhamensis NBRC 14914.</title>
        <authorList>
            <person name="Komaki H."/>
            <person name="Tamura T."/>
        </authorList>
    </citation>
    <scope>NUCLEOTIDE SEQUENCE [LARGE SCALE GENOMIC DNA]</scope>
    <source>
        <strain evidence="8 9">NBRC 14914</strain>
    </source>
</reference>
<evidence type="ECO:0000256" key="5">
    <source>
        <dbReference type="ARBA" id="ARBA00023136"/>
    </source>
</evidence>
<protein>
    <recommendedName>
        <fullName evidence="7">ABC3 transporter permease C-terminal domain-containing protein</fullName>
    </recommendedName>
</protein>
<dbReference type="RefSeq" id="WP_203735643.1">
    <property type="nucleotide sequence ID" value="NZ_BOML01000090.1"/>
</dbReference>
<feature type="domain" description="ABC3 transporter permease C-terminal" evidence="7">
    <location>
        <begin position="761"/>
        <end position="874"/>
    </location>
</feature>
<name>A0ABQ3ZDA2_9ACTN</name>
<dbReference type="Proteomes" id="UP000637628">
    <property type="component" value="Unassembled WGS sequence"/>
</dbReference>
<evidence type="ECO:0000259" key="7">
    <source>
        <dbReference type="Pfam" id="PF02687"/>
    </source>
</evidence>
<evidence type="ECO:0000256" key="2">
    <source>
        <dbReference type="ARBA" id="ARBA00022475"/>
    </source>
</evidence>
<feature type="transmembrane region" description="Helical" evidence="6">
    <location>
        <begin position="21"/>
        <end position="42"/>
    </location>
</feature>
<comment type="subcellular location">
    <subcellularLocation>
        <location evidence="1">Cell membrane</location>
        <topology evidence="1">Multi-pass membrane protein</topology>
    </subcellularLocation>
</comment>
<keyword evidence="4 6" id="KW-1133">Transmembrane helix</keyword>
<organism evidence="8 9">
    <name type="scientific">Paractinoplanes durhamensis</name>
    <dbReference type="NCBI Taxonomy" id="113563"/>
    <lineage>
        <taxon>Bacteria</taxon>
        <taxon>Bacillati</taxon>
        <taxon>Actinomycetota</taxon>
        <taxon>Actinomycetes</taxon>
        <taxon>Micromonosporales</taxon>
        <taxon>Micromonosporaceae</taxon>
        <taxon>Paractinoplanes</taxon>
    </lineage>
</organism>
<evidence type="ECO:0000256" key="3">
    <source>
        <dbReference type="ARBA" id="ARBA00022692"/>
    </source>
</evidence>